<keyword evidence="6" id="KW-1185">Reference proteome</keyword>
<dbReference type="PANTHER" id="PTHR45877">
    <property type="entry name" value="E3 UBIQUITIN-PROTEIN LIGASE SIAH2"/>
    <property type="match status" value="1"/>
</dbReference>
<dbReference type="EMBL" id="LNIX01000011">
    <property type="protein sequence ID" value="OXA48684.1"/>
    <property type="molecule type" value="Genomic_DNA"/>
</dbReference>
<organism evidence="5 6">
    <name type="scientific">Folsomia candida</name>
    <name type="common">Springtail</name>
    <dbReference type="NCBI Taxonomy" id="158441"/>
    <lineage>
        <taxon>Eukaryota</taxon>
        <taxon>Metazoa</taxon>
        <taxon>Ecdysozoa</taxon>
        <taxon>Arthropoda</taxon>
        <taxon>Hexapoda</taxon>
        <taxon>Collembola</taxon>
        <taxon>Entomobryomorpha</taxon>
        <taxon>Isotomoidea</taxon>
        <taxon>Isotomidae</taxon>
        <taxon>Proisotominae</taxon>
        <taxon>Folsomia</taxon>
    </lineage>
</organism>
<evidence type="ECO:0000313" key="5">
    <source>
        <dbReference type="EMBL" id="OXA48684.1"/>
    </source>
</evidence>
<dbReference type="PANTHER" id="PTHR45877:SF2">
    <property type="entry name" value="E3 UBIQUITIN-PROTEIN LIGASE SINA-RELATED"/>
    <property type="match status" value="1"/>
</dbReference>
<dbReference type="InterPro" id="IPR049548">
    <property type="entry name" value="Sina-like_RING"/>
</dbReference>
<dbReference type="Proteomes" id="UP000198287">
    <property type="component" value="Unassembled WGS sequence"/>
</dbReference>
<dbReference type="GO" id="GO:0005737">
    <property type="term" value="C:cytoplasm"/>
    <property type="evidence" value="ECO:0007669"/>
    <property type="project" value="TreeGrafter"/>
</dbReference>
<proteinExistence type="predicted"/>
<dbReference type="InterPro" id="IPR004162">
    <property type="entry name" value="SINA-like_animal"/>
</dbReference>
<keyword evidence="1" id="KW-0479">Metal-binding</keyword>
<reference evidence="5 6" key="1">
    <citation type="submission" date="2015-12" db="EMBL/GenBank/DDBJ databases">
        <title>The genome of Folsomia candida.</title>
        <authorList>
            <person name="Faddeeva A."/>
            <person name="Derks M.F."/>
            <person name="Anvar Y."/>
            <person name="Smit S."/>
            <person name="Van Straalen N."/>
            <person name="Roelofs D."/>
        </authorList>
    </citation>
    <scope>NUCLEOTIDE SEQUENCE [LARGE SCALE GENOMIC DNA]</scope>
    <source>
        <strain evidence="5 6">VU population</strain>
        <tissue evidence="5">Whole body</tissue>
    </source>
</reference>
<dbReference type="SUPFAM" id="SSF57850">
    <property type="entry name" value="RING/U-box"/>
    <property type="match status" value="1"/>
</dbReference>
<gene>
    <name evidence="5" type="ORF">Fcan01_16446</name>
</gene>
<keyword evidence="3" id="KW-0862">Zinc</keyword>
<name>A0A226DV48_FOLCA</name>
<dbReference type="GO" id="GO:0008270">
    <property type="term" value="F:zinc ion binding"/>
    <property type="evidence" value="ECO:0007669"/>
    <property type="project" value="UniProtKB-KW"/>
</dbReference>
<evidence type="ECO:0000256" key="2">
    <source>
        <dbReference type="ARBA" id="ARBA00022771"/>
    </source>
</evidence>
<protein>
    <submittedName>
        <fullName evidence="5">E3 ubiquitin-protein ligase sina</fullName>
    </submittedName>
</protein>
<accession>A0A226DV48</accession>
<sequence>MCHHQPRPVICASQALLNSHSRHCLIYLEHSGKLLNFKNMAQGSARPQLEDVLECTICLDVPASPIHNCANGHIICGICVDKITKCGQCQDVNFQISIVTERLSRQPLIHSDIECENRNENISDKVKVPLKEYGNHLVEHHECVRSTKFFHVLPYKLYDNLPFHPVMFSQDGNTFLLNGHTDSNQLVYFWVTVLGDIEDAEKYLYQLVISKTIERDRKIKTSTTMPVLAYHDRPKYIPGLPFYVALPAQTLMEFCIPLKAEGYPYEHKFDCEVYLKKDTVPT</sequence>
<dbReference type="Gene3D" id="3.30.40.10">
    <property type="entry name" value="Zinc/RING finger domain, C3HC4 (zinc finger)"/>
    <property type="match status" value="1"/>
</dbReference>
<dbReference type="AlphaFoldDB" id="A0A226DV48"/>
<dbReference type="GO" id="GO:0061630">
    <property type="term" value="F:ubiquitin protein ligase activity"/>
    <property type="evidence" value="ECO:0007669"/>
    <property type="project" value="TreeGrafter"/>
</dbReference>
<evidence type="ECO:0000313" key="6">
    <source>
        <dbReference type="Proteomes" id="UP000198287"/>
    </source>
</evidence>
<dbReference type="InterPro" id="IPR013083">
    <property type="entry name" value="Znf_RING/FYVE/PHD"/>
</dbReference>
<dbReference type="OrthoDB" id="8182903at2759"/>
<dbReference type="GO" id="GO:0031624">
    <property type="term" value="F:ubiquitin conjugating enzyme binding"/>
    <property type="evidence" value="ECO:0007669"/>
    <property type="project" value="TreeGrafter"/>
</dbReference>
<dbReference type="GO" id="GO:0043161">
    <property type="term" value="P:proteasome-mediated ubiquitin-dependent protein catabolic process"/>
    <property type="evidence" value="ECO:0007669"/>
    <property type="project" value="TreeGrafter"/>
</dbReference>
<dbReference type="Pfam" id="PF21362">
    <property type="entry name" value="Sina_RING"/>
    <property type="match status" value="1"/>
</dbReference>
<comment type="caution">
    <text evidence="5">The sequence shown here is derived from an EMBL/GenBank/DDBJ whole genome shotgun (WGS) entry which is preliminary data.</text>
</comment>
<keyword evidence="2" id="KW-0863">Zinc-finger</keyword>
<evidence type="ECO:0000259" key="4">
    <source>
        <dbReference type="Pfam" id="PF21362"/>
    </source>
</evidence>
<evidence type="ECO:0000256" key="1">
    <source>
        <dbReference type="ARBA" id="ARBA00022723"/>
    </source>
</evidence>
<feature type="domain" description="E3 ubiquitin-protein ligase Sina-like RING finger" evidence="4">
    <location>
        <begin position="55"/>
        <end position="89"/>
    </location>
</feature>
<evidence type="ECO:0000256" key="3">
    <source>
        <dbReference type="ARBA" id="ARBA00022833"/>
    </source>
</evidence>